<protein>
    <recommendedName>
        <fullName evidence="2">UPF0102 protein DFP76_105162</fullName>
    </recommendedName>
</protein>
<organism evidence="3 4">
    <name type="scientific">Marinomonas aquiplantarum</name>
    <dbReference type="NCBI Taxonomy" id="491951"/>
    <lineage>
        <taxon>Bacteria</taxon>
        <taxon>Pseudomonadati</taxon>
        <taxon>Pseudomonadota</taxon>
        <taxon>Gammaproteobacteria</taxon>
        <taxon>Oceanospirillales</taxon>
        <taxon>Oceanospirillaceae</taxon>
        <taxon>Marinomonas</taxon>
    </lineage>
</organism>
<evidence type="ECO:0000313" key="4">
    <source>
        <dbReference type="Proteomes" id="UP000252086"/>
    </source>
</evidence>
<comment type="caution">
    <text evidence="3">The sequence shown here is derived from an EMBL/GenBank/DDBJ whole genome shotgun (WGS) entry which is preliminary data.</text>
</comment>
<dbReference type="GO" id="GO:0004519">
    <property type="term" value="F:endonuclease activity"/>
    <property type="evidence" value="ECO:0007669"/>
    <property type="project" value="UniProtKB-KW"/>
</dbReference>
<evidence type="ECO:0000256" key="1">
    <source>
        <dbReference type="ARBA" id="ARBA00006738"/>
    </source>
</evidence>
<dbReference type="AlphaFoldDB" id="A0A366CXX1"/>
<keyword evidence="3" id="KW-0255">Endonuclease</keyword>
<dbReference type="EMBL" id="QNRF01000005">
    <property type="protein sequence ID" value="RBO82691.1"/>
    <property type="molecule type" value="Genomic_DNA"/>
</dbReference>
<keyword evidence="3" id="KW-0540">Nuclease</keyword>
<dbReference type="PANTHER" id="PTHR34039">
    <property type="entry name" value="UPF0102 PROTEIN YRAN"/>
    <property type="match status" value="1"/>
</dbReference>
<evidence type="ECO:0000256" key="2">
    <source>
        <dbReference type="HAMAP-Rule" id="MF_00048"/>
    </source>
</evidence>
<dbReference type="HAMAP" id="MF_00048">
    <property type="entry name" value="UPF0102"/>
    <property type="match status" value="1"/>
</dbReference>
<accession>A0A366CXX1</accession>
<dbReference type="RefSeq" id="WP_113874643.1">
    <property type="nucleotide sequence ID" value="NZ_QNRF01000005.1"/>
</dbReference>
<dbReference type="Proteomes" id="UP000252086">
    <property type="component" value="Unassembled WGS sequence"/>
</dbReference>
<dbReference type="InterPro" id="IPR011856">
    <property type="entry name" value="tRNA_endonuc-like_dom_sf"/>
</dbReference>
<dbReference type="Gene3D" id="3.40.1350.10">
    <property type="match status" value="1"/>
</dbReference>
<reference evidence="3 4" key="1">
    <citation type="submission" date="2018-06" db="EMBL/GenBank/DDBJ databases">
        <title>Genomic Encyclopedia of Type Strains, Phase III (KMG-III): the genomes of soil and plant-associated and newly described type strains.</title>
        <authorList>
            <person name="Whitman W."/>
        </authorList>
    </citation>
    <scope>NUCLEOTIDE SEQUENCE [LARGE SCALE GENOMIC DNA]</scope>
    <source>
        <strain evidence="3 4">CECT 7732</strain>
    </source>
</reference>
<dbReference type="Pfam" id="PF02021">
    <property type="entry name" value="UPF0102"/>
    <property type="match status" value="1"/>
</dbReference>
<proteinExistence type="inferred from homology"/>
<dbReference type="InterPro" id="IPR003509">
    <property type="entry name" value="UPF0102_YraN-like"/>
</dbReference>
<dbReference type="NCBIfam" id="NF009150">
    <property type="entry name" value="PRK12497.1-3"/>
    <property type="match status" value="1"/>
</dbReference>
<gene>
    <name evidence="3" type="ORF">DFP76_105162</name>
</gene>
<dbReference type="SUPFAM" id="SSF52980">
    <property type="entry name" value="Restriction endonuclease-like"/>
    <property type="match status" value="1"/>
</dbReference>
<dbReference type="GO" id="GO:0003676">
    <property type="term" value="F:nucleic acid binding"/>
    <property type="evidence" value="ECO:0007669"/>
    <property type="project" value="InterPro"/>
</dbReference>
<keyword evidence="3" id="KW-0378">Hydrolase</keyword>
<sequence length="128" mass="14686">MRAVSNFFKTKKTVAKNSGQKAEQAAEAFLCRQGLTFVERNFYCRTGEIDLIFLDQQTYVFVEVRFRADQTHGTAAESLSSSKLMKVRKSAALWLQKNNKTDASSRFDAVLFDIKIDHKHLTWLKAVF</sequence>
<name>A0A366CXX1_9GAMM</name>
<dbReference type="OrthoDB" id="9794876at2"/>
<dbReference type="NCBIfam" id="TIGR00252">
    <property type="entry name" value="YraN family protein"/>
    <property type="match status" value="1"/>
</dbReference>
<dbReference type="InterPro" id="IPR011335">
    <property type="entry name" value="Restrct_endonuc-II-like"/>
</dbReference>
<comment type="similarity">
    <text evidence="1 2">Belongs to the UPF0102 family.</text>
</comment>
<keyword evidence="4" id="KW-1185">Reference proteome</keyword>
<dbReference type="PANTHER" id="PTHR34039:SF1">
    <property type="entry name" value="UPF0102 PROTEIN YRAN"/>
    <property type="match status" value="1"/>
</dbReference>
<evidence type="ECO:0000313" key="3">
    <source>
        <dbReference type="EMBL" id="RBO82691.1"/>
    </source>
</evidence>